<reference evidence="6 7" key="1">
    <citation type="submission" date="2020-12" db="EMBL/GenBank/DDBJ databases">
        <authorList>
            <person name="Kusuma A.B."/>
            <person name="Nouioui I."/>
            <person name="Goodfellow M."/>
        </authorList>
    </citation>
    <scope>NUCLEOTIDE SEQUENCE [LARGE SCALE GENOMIC DNA]</scope>
    <source>
        <strain evidence="6 7">DSM 41764</strain>
    </source>
</reference>
<dbReference type="Gene3D" id="3.10.129.110">
    <property type="entry name" value="Polyketide synthase dehydratase"/>
    <property type="match status" value="1"/>
</dbReference>
<name>A0ABS0RRW8_9ACTN</name>
<dbReference type="InterPro" id="IPR014043">
    <property type="entry name" value="Acyl_transferase_dom"/>
</dbReference>
<evidence type="ECO:0000256" key="4">
    <source>
        <dbReference type="PROSITE-ProRule" id="PRU01363"/>
    </source>
</evidence>
<dbReference type="Proteomes" id="UP000638849">
    <property type="component" value="Unassembled WGS sequence"/>
</dbReference>
<dbReference type="PROSITE" id="PS52019">
    <property type="entry name" value="PKS_MFAS_DH"/>
    <property type="match status" value="1"/>
</dbReference>
<comment type="pathway">
    <text evidence="1">Antibiotic biosynthesis.</text>
</comment>
<evidence type="ECO:0000313" key="6">
    <source>
        <dbReference type="EMBL" id="MBI0320194.1"/>
    </source>
</evidence>
<gene>
    <name evidence="6" type="ORF">JBF12_46095</name>
</gene>
<evidence type="ECO:0000256" key="2">
    <source>
        <dbReference type="ARBA" id="ARBA00022679"/>
    </source>
</evidence>
<keyword evidence="3" id="KW-0511">Multifunctional enzyme</keyword>
<evidence type="ECO:0000256" key="3">
    <source>
        <dbReference type="ARBA" id="ARBA00023268"/>
    </source>
</evidence>
<dbReference type="Pfam" id="PF21089">
    <property type="entry name" value="PKS_DH_N"/>
    <property type="match status" value="1"/>
</dbReference>
<evidence type="ECO:0000256" key="1">
    <source>
        <dbReference type="ARBA" id="ARBA00004792"/>
    </source>
</evidence>
<dbReference type="GO" id="GO:0016746">
    <property type="term" value="F:acyltransferase activity"/>
    <property type="evidence" value="ECO:0007669"/>
    <property type="project" value="UniProtKB-KW"/>
</dbReference>
<dbReference type="PANTHER" id="PTHR43775:SF51">
    <property type="entry name" value="INACTIVE PHENOLPHTHIOCEROL SYNTHESIS POLYKETIDE SYNTHASE TYPE I PKS1-RELATED"/>
    <property type="match status" value="1"/>
</dbReference>
<dbReference type="InterPro" id="IPR042104">
    <property type="entry name" value="PKS_dehydratase_sf"/>
</dbReference>
<dbReference type="InterPro" id="IPR020807">
    <property type="entry name" value="PKS_DH"/>
</dbReference>
<dbReference type="Gene3D" id="3.30.70.3290">
    <property type="match status" value="1"/>
</dbReference>
<dbReference type="InterPro" id="IPR049900">
    <property type="entry name" value="PKS_mFAS_DH"/>
</dbReference>
<feature type="non-terminal residue" evidence="6">
    <location>
        <position position="1"/>
    </location>
</feature>
<comment type="caution">
    <text evidence="6">The sequence shown here is derived from an EMBL/GenBank/DDBJ whole genome shotgun (WGS) entry which is preliminary data.</text>
</comment>
<comment type="caution">
    <text evidence="4">Lacks conserved residue(s) required for the propagation of feature annotation.</text>
</comment>
<dbReference type="SMART" id="SM00827">
    <property type="entry name" value="PKS_AT"/>
    <property type="match status" value="1"/>
</dbReference>
<organism evidence="6 7">
    <name type="scientific">Streptomyces javensis</name>
    <dbReference type="NCBI Taxonomy" id="114698"/>
    <lineage>
        <taxon>Bacteria</taxon>
        <taxon>Bacillati</taxon>
        <taxon>Actinomycetota</taxon>
        <taxon>Actinomycetes</taxon>
        <taxon>Kitasatosporales</taxon>
        <taxon>Streptomycetaceae</taxon>
        <taxon>Streptomyces</taxon>
        <taxon>Streptomyces violaceusniger group</taxon>
    </lineage>
</organism>
<proteinExistence type="predicted"/>
<keyword evidence="2" id="KW-0808">Transferase</keyword>
<dbReference type="Gene3D" id="3.40.366.10">
    <property type="entry name" value="Malonyl-Coenzyme A Acyl Carrier Protein, domain 2"/>
    <property type="match status" value="1"/>
</dbReference>
<dbReference type="InterPro" id="IPR049552">
    <property type="entry name" value="PKS_DH_N"/>
</dbReference>
<dbReference type="InterPro" id="IPR001227">
    <property type="entry name" value="Ac_transferase_dom_sf"/>
</dbReference>
<dbReference type="PANTHER" id="PTHR43775">
    <property type="entry name" value="FATTY ACID SYNTHASE"/>
    <property type="match status" value="1"/>
</dbReference>
<dbReference type="InterPro" id="IPR050091">
    <property type="entry name" value="PKS_NRPS_Biosynth_Enz"/>
</dbReference>
<dbReference type="Pfam" id="PF00698">
    <property type="entry name" value="Acyl_transf_1"/>
    <property type="match status" value="1"/>
</dbReference>
<feature type="domain" description="PKS/mFAS DH" evidence="5">
    <location>
        <begin position="156"/>
        <end position="238"/>
    </location>
</feature>
<feature type="non-terminal residue" evidence="6">
    <location>
        <position position="238"/>
    </location>
</feature>
<protein>
    <submittedName>
        <fullName evidence="6">Acyltransferase domain-containing protein</fullName>
    </submittedName>
</protein>
<keyword evidence="7" id="KW-1185">Reference proteome</keyword>
<dbReference type="InterPro" id="IPR016035">
    <property type="entry name" value="Acyl_Trfase/lysoPLipase"/>
</dbReference>
<keyword evidence="6" id="KW-0012">Acyltransferase</keyword>
<evidence type="ECO:0000259" key="5">
    <source>
        <dbReference type="PROSITE" id="PS52019"/>
    </source>
</evidence>
<dbReference type="SUPFAM" id="SSF52151">
    <property type="entry name" value="FabD/lysophospholipase-like"/>
    <property type="match status" value="1"/>
</dbReference>
<accession>A0ABS0RRW8</accession>
<evidence type="ECO:0000313" key="7">
    <source>
        <dbReference type="Proteomes" id="UP000638849"/>
    </source>
</evidence>
<sequence length="238" mass="25646">AEALAPVRPRTGEVPFFSTVTGRLMDTVELDAEYWFRNLRETVEFQSAIEGLLELGHTVFVEASPHPVLTVGIQDTADATDTDILVTGSLRRDDGGLASFLTALARLHVQGVAVEWREAFTGLDAHAVDLPTYAFQRRRFWAASLRQTPGAAEFDHPLLGAVVPLPESGGGLLTGVLTLAGQPWLAEHSVADVVLFPGTGFVELVLQAGLRWGCGVVEELTLEGPLVLPERGEVEVQV</sequence>
<dbReference type="SMART" id="SM00826">
    <property type="entry name" value="PKS_DH"/>
    <property type="match status" value="1"/>
</dbReference>
<dbReference type="EMBL" id="JAEEAQ010001282">
    <property type="protein sequence ID" value="MBI0320194.1"/>
    <property type="molecule type" value="Genomic_DNA"/>
</dbReference>